<dbReference type="EMBL" id="CAJOBO010003226">
    <property type="protein sequence ID" value="CAF4485061.1"/>
    <property type="molecule type" value="Genomic_DNA"/>
</dbReference>
<sequence length="487" mass="56737">MKEGISISRVPCNLPNVCLVDVKGEDAFRLIGVYAPDRWKKAEILFQWADDQFLAQALPNSLTSLRSNRVIDYAFIRGFNIDIQVYNGNTTSDHLPILSVIPLKVLQQKLGKNTHWKKIGEKLFLTRFRDLLYRRGLLPDSQSGFRERFRLQARLLLFLEDIYIVLCQIVLQFVRCCIGLRNLGIPSSFLSWIEVWLNNRRCFIEINGNKSHCFSIEKGGPQGSVLTPTLFITYNCDMCSSLSGCINHFFADDLAEIMAGQLGINYSSQCLDLEKRIKVFLDNLDYYSCLSDQPINFNKTKAMFSARAIGHRKFFINFLQDTMNIIEWTSEYKYLSYIISPKLGWATKQVKYGLLPKFDESFVHRQDAQGTYDYVRQMVKTFRTQLTTTYIQSLAHEYELLSDEIKCMIEGMPQDNDDGFYVEPGYAAFKQYHDRRENRLNLEIEKSLYFFEEKRVEGTSKYRKQEEEEIIDPAPLRQMPENFLVPQ</sequence>
<name>A0A820UCU3_9BILA</name>
<evidence type="ECO:0000313" key="1">
    <source>
        <dbReference type="EMBL" id="CAF4485061.1"/>
    </source>
</evidence>
<protein>
    <recommendedName>
        <fullName evidence="3">Reverse transcriptase domain-containing protein</fullName>
    </recommendedName>
</protein>
<accession>A0A820UCU3</accession>
<proteinExistence type="predicted"/>
<dbReference type="SUPFAM" id="SSF56219">
    <property type="entry name" value="DNase I-like"/>
    <property type="match status" value="1"/>
</dbReference>
<comment type="caution">
    <text evidence="1">The sequence shown here is derived from an EMBL/GenBank/DDBJ whole genome shotgun (WGS) entry which is preliminary data.</text>
</comment>
<dbReference type="Proteomes" id="UP000663851">
    <property type="component" value="Unassembled WGS sequence"/>
</dbReference>
<evidence type="ECO:0000313" key="2">
    <source>
        <dbReference type="Proteomes" id="UP000663851"/>
    </source>
</evidence>
<organism evidence="1 2">
    <name type="scientific">Rotaria socialis</name>
    <dbReference type="NCBI Taxonomy" id="392032"/>
    <lineage>
        <taxon>Eukaryota</taxon>
        <taxon>Metazoa</taxon>
        <taxon>Spiralia</taxon>
        <taxon>Gnathifera</taxon>
        <taxon>Rotifera</taxon>
        <taxon>Eurotatoria</taxon>
        <taxon>Bdelloidea</taxon>
        <taxon>Philodinida</taxon>
        <taxon>Philodinidae</taxon>
        <taxon>Rotaria</taxon>
    </lineage>
</organism>
<gene>
    <name evidence="1" type="ORF">HFQ381_LOCUS26583</name>
</gene>
<dbReference type="AlphaFoldDB" id="A0A820UCU3"/>
<dbReference type="InterPro" id="IPR036691">
    <property type="entry name" value="Endo/exonu/phosph_ase_sf"/>
</dbReference>
<reference evidence="1" key="1">
    <citation type="submission" date="2021-02" db="EMBL/GenBank/DDBJ databases">
        <authorList>
            <person name="Nowell W R."/>
        </authorList>
    </citation>
    <scope>NUCLEOTIDE SEQUENCE</scope>
</reference>
<evidence type="ECO:0008006" key="3">
    <source>
        <dbReference type="Google" id="ProtNLM"/>
    </source>
</evidence>